<evidence type="ECO:0000259" key="1">
    <source>
        <dbReference type="PROSITE" id="PS51186"/>
    </source>
</evidence>
<keyword evidence="3" id="KW-1185">Reference proteome</keyword>
<dbReference type="Pfam" id="PF00583">
    <property type="entry name" value="Acetyltransf_1"/>
    <property type="match status" value="1"/>
</dbReference>
<comment type="caution">
    <text evidence="2">The sequence shown here is derived from an EMBL/GenBank/DDBJ whole genome shotgun (WGS) entry which is preliminary data.</text>
</comment>
<sequence>MKIQVRPAEAENWPDVLEVFGSTGDPSWCKCQYFIDEQWNQGAAANEAALEEQVCSDGVPAGLIAYADDQPAGWLQVGPAARFPRFKPRGHLVDSGVWVATCFVVKEGFRRRRIAASLLEAAVEHAQSNGARVLRARPTDTSITAKDSAGLFTGVLSTFTNLGFQILNKNRSLTLVELDLRDA</sequence>
<keyword evidence="2" id="KW-0808">Transferase</keyword>
<dbReference type="Proteomes" id="UP000316612">
    <property type="component" value="Unassembled WGS sequence"/>
</dbReference>
<dbReference type="InterPro" id="IPR000182">
    <property type="entry name" value="GNAT_dom"/>
</dbReference>
<gene>
    <name evidence="2" type="ORF">AUR04nite_03070</name>
</gene>
<proteinExistence type="predicted"/>
<dbReference type="OrthoDB" id="3239945at2"/>
<feature type="domain" description="N-acetyltransferase" evidence="1">
    <location>
        <begin position="3"/>
        <end position="181"/>
    </location>
</feature>
<name>A0A4Y4DMB4_GLUUR</name>
<evidence type="ECO:0000313" key="2">
    <source>
        <dbReference type="EMBL" id="GED04775.1"/>
    </source>
</evidence>
<dbReference type="EMBL" id="BJNY01000001">
    <property type="protein sequence ID" value="GED04775.1"/>
    <property type="molecule type" value="Genomic_DNA"/>
</dbReference>
<dbReference type="Gene3D" id="3.40.630.30">
    <property type="match status" value="1"/>
</dbReference>
<accession>A0A4Y4DMB4</accession>
<dbReference type="InterPro" id="IPR016181">
    <property type="entry name" value="Acyl_CoA_acyltransferase"/>
</dbReference>
<protein>
    <submittedName>
        <fullName evidence="2">N-acetyltransferase</fullName>
    </submittedName>
</protein>
<evidence type="ECO:0000313" key="3">
    <source>
        <dbReference type="Proteomes" id="UP000316612"/>
    </source>
</evidence>
<organism evidence="2 3">
    <name type="scientific">Glutamicibacter uratoxydans</name>
    <name type="common">Arthrobacter uratoxydans</name>
    <dbReference type="NCBI Taxonomy" id="43667"/>
    <lineage>
        <taxon>Bacteria</taxon>
        <taxon>Bacillati</taxon>
        <taxon>Actinomycetota</taxon>
        <taxon>Actinomycetes</taxon>
        <taxon>Micrococcales</taxon>
        <taxon>Micrococcaceae</taxon>
        <taxon>Glutamicibacter</taxon>
    </lineage>
</organism>
<dbReference type="CDD" id="cd04301">
    <property type="entry name" value="NAT_SF"/>
    <property type="match status" value="1"/>
</dbReference>
<dbReference type="AlphaFoldDB" id="A0A4Y4DMB4"/>
<dbReference type="RefSeq" id="WP_141361230.1">
    <property type="nucleotide sequence ID" value="NZ_BAAAJL010000007.1"/>
</dbReference>
<dbReference type="PROSITE" id="PS51186">
    <property type="entry name" value="GNAT"/>
    <property type="match status" value="1"/>
</dbReference>
<reference evidence="2 3" key="1">
    <citation type="submission" date="2019-06" db="EMBL/GenBank/DDBJ databases">
        <title>Whole genome shotgun sequence of Glutamicibacter uratoxydans NBRC 15515.</title>
        <authorList>
            <person name="Hosoyama A."/>
            <person name="Uohara A."/>
            <person name="Ohji S."/>
            <person name="Ichikawa N."/>
        </authorList>
    </citation>
    <scope>NUCLEOTIDE SEQUENCE [LARGE SCALE GENOMIC DNA]</scope>
    <source>
        <strain evidence="2 3">NBRC 15515</strain>
    </source>
</reference>
<dbReference type="GO" id="GO:0016747">
    <property type="term" value="F:acyltransferase activity, transferring groups other than amino-acyl groups"/>
    <property type="evidence" value="ECO:0007669"/>
    <property type="project" value="InterPro"/>
</dbReference>
<dbReference type="SUPFAM" id="SSF55729">
    <property type="entry name" value="Acyl-CoA N-acyltransferases (Nat)"/>
    <property type="match status" value="1"/>
</dbReference>